<keyword evidence="1" id="KW-0472">Membrane</keyword>
<reference evidence="2" key="1">
    <citation type="journal article" date="2023" name="Mol. Ecol. Resour.">
        <title>Chromosome-level genome assembly of a triploid poplar Populus alba 'Berolinensis'.</title>
        <authorList>
            <person name="Chen S."/>
            <person name="Yu Y."/>
            <person name="Wang X."/>
            <person name="Wang S."/>
            <person name="Zhang T."/>
            <person name="Zhou Y."/>
            <person name="He R."/>
            <person name="Meng N."/>
            <person name="Wang Y."/>
            <person name="Liu W."/>
            <person name="Liu Z."/>
            <person name="Liu J."/>
            <person name="Guo Q."/>
            <person name="Huang H."/>
            <person name="Sederoff R.R."/>
            <person name="Wang G."/>
            <person name="Qu G."/>
            <person name="Chen S."/>
        </authorList>
    </citation>
    <scope>NUCLEOTIDE SEQUENCE</scope>
    <source>
        <strain evidence="2">SC-2020</strain>
    </source>
</reference>
<evidence type="ECO:0000313" key="2">
    <source>
        <dbReference type="EMBL" id="KAJ6991368.1"/>
    </source>
</evidence>
<organism evidence="2 3">
    <name type="scientific">Populus alba x Populus x berolinensis</name>
    <dbReference type="NCBI Taxonomy" id="444605"/>
    <lineage>
        <taxon>Eukaryota</taxon>
        <taxon>Viridiplantae</taxon>
        <taxon>Streptophyta</taxon>
        <taxon>Embryophyta</taxon>
        <taxon>Tracheophyta</taxon>
        <taxon>Spermatophyta</taxon>
        <taxon>Magnoliopsida</taxon>
        <taxon>eudicotyledons</taxon>
        <taxon>Gunneridae</taxon>
        <taxon>Pentapetalae</taxon>
        <taxon>rosids</taxon>
        <taxon>fabids</taxon>
        <taxon>Malpighiales</taxon>
        <taxon>Salicaceae</taxon>
        <taxon>Saliceae</taxon>
        <taxon>Populus</taxon>
    </lineage>
</organism>
<sequence length="211" mass="24117">MGAAMFRVNKDYCTLTFFPLSKGKRREAELGLTWYTWVVDLWLFSQIIAKKVIMFSIICYHVLFMLTLVVLRVDGFVVFIKMMIFINCANPVNSPLYIETGTCLNGVKSSNVSLLRRSYVNVGGMKASDLMELCSLERMTLLPVKDYKSMSYKEIHSQLAYGFELSWHYSMCGSCAYACYIDDSYNTHCIDRFSWLLITAGEDSISSLLHA</sequence>
<keyword evidence="2" id="KW-0675">Receptor</keyword>
<dbReference type="Proteomes" id="UP001164929">
    <property type="component" value="Chromosome 7"/>
</dbReference>
<keyword evidence="1" id="KW-1133">Transmembrane helix</keyword>
<evidence type="ECO:0000313" key="3">
    <source>
        <dbReference type="Proteomes" id="UP001164929"/>
    </source>
</evidence>
<keyword evidence="1" id="KW-0812">Transmembrane</keyword>
<proteinExistence type="predicted"/>
<keyword evidence="2" id="KW-0418">Kinase</keyword>
<dbReference type="AlphaFoldDB" id="A0AAD6VXI8"/>
<accession>A0AAD6VXI8</accession>
<gene>
    <name evidence="2" type="ORF">NC653_019535</name>
</gene>
<protein>
    <submittedName>
        <fullName evidence="2">Receptor-like protein kinase</fullName>
    </submittedName>
</protein>
<comment type="caution">
    <text evidence="2">The sequence shown here is derived from an EMBL/GenBank/DDBJ whole genome shotgun (WGS) entry which is preliminary data.</text>
</comment>
<feature type="transmembrane region" description="Helical" evidence="1">
    <location>
        <begin position="55"/>
        <end position="73"/>
    </location>
</feature>
<name>A0AAD6VXI8_9ROSI</name>
<keyword evidence="2" id="KW-0808">Transferase</keyword>
<evidence type="ECO:0000256" key="1">
    <source>
        <dbReference type="SAM" id="Phobius"/>
    </source>
</evidence>
<dbReference type="GO" id="GO:0016301">
    <property type="term" value="F:kinase activity"/>
    <property type="evidence" value="ECO:0007669"/>
    <property type="project" value="UniProtKB-KW"/>
</dbReference>
<dbReference type="EMBL" id="JAQIZT010000007">
    <property type="protein sequence ID" value="KAJ6991368.1"/>
    <property type="molecule type" value="Genomic_DNA"/>
</dbReference>
<keyword evidence="3" id="KW-1185">Reference proteome</keyword>